<proteinExistence type="predicted"/>
<dbReference type="Proteomes" id="UP000327493">
    <property type="component" value="Chromosome 2"/>
</dbReference>
<comment type="caution">
    <text evidence="1">The sequence shown here is derived from an EMBL/GenBank/DDBJ whole genome shotgun (WGS) entry which is preliminary data.</text>
</comment>
<keyword evidence="2" id="KW-1185">Reference proteome</keyword>
<reference evidence="1 2" key="1">
    <citation type="submission" date="2019-08" db="EMBL/GenBank/DDBJ databases">
        <title>A chromosome-level genome assembly, high-density linkage maps, and genome scans reveal the genomic architecture of hybrid incompatibilities underlying speciation via character displacement in darters (Percidae: Etheostominae).</title>
        <authorList>
            <person name="Moran R.L."/>
            <person name="Catchen J.M."/>
            <person name="Fuller R.C."/>
        </authorList>
    </citation>
    <scope>NUCLEOTIDE SEQUENCE [LARGE SCALE GENOMIC DNA]</scope>
    <source>
        <strain evidence="1">EspeVRDwgs_2016</strain>
        <tissue evidence="1">Muscle</tissue>
    </source>
</reference>
<dbReference type="EMBL" id="VOFY01000002">
    <property type="protein sequence ID" value="KAA8595415.1"/>
    <property type="molecule type" value="Genomic_DNA"/>
</dbReference>
<accession>A0A5J5DPY2</accession>
<protein>
    <submittedName>
        <fullName evidence="1">Uncharacterized protein</fullName>
    </submittedName>
</protein>
<organism evidence="1 2">
    <name type="scientific">Etheostoma spectabile</name>
    <name type="common">orangethroat darter</name>
    <dbReference type="NCBI Taxonomy" id="54343"/>
    <lineage>
        <taxon>Eukaryota</taxon>
        <taxon>Metazoa</taxon>
        <taxon>Chordata</taxon>
        <taxon>Craniata</taxon>
        <taxon>Vertebrata</taxon>
        <taxon>Euteleostomi</taxon>
        <taxon>Actinopterygii</taxon>
        <taxon>Neopterygii</taxon>
        <taxon>Teleostei</taxon>
        <taxon>Neoteleostei</taxon>
        <taxon>Acanthomorphata</taxon>
        <taxon>Eupercaria</taxon>
        <taxon>Perciformes</taxon>
        <taxon>Percoidei</taxon>
        <taxon>Percidae</taxon>
        <taxon>Etheostomatinae</taxon>
        <taxon>Etheostoma</taxon>
    </lineage>
</organism>
<evidence type="ECO:0000313" key="1">
    <source>
        <dbReference type="EMBL" id="KAA8595415.1"/>
    </source>
</evidence>
<gene>
    <name evidence="1" type="ORF">FQN60_012550</name>
</gene>
<name>A0A5J5DPY2_9PERO</name>
<sequence>MVSPSMKPTHPHSWKWRMKIRLMCSNSKQEALFFKDCFLWTALPPSSSPNIFYPQSSNVHDQC</sequence>
<dbReference type="AlphaFoldDB" id="A0A5J5DPY2"/>
<evidence type="ECO:0000313" key="2">
    <source>
        <dbReference type="Proteomes" id="UP000327493"/>
    </source>
</evidence>